<sequence length="33" mass="3810">MPLAPSGAFFISEIHFIREDNFNFIVINVLMIN</sequence>
<dbReference type="Proteomes" id="UP000019586">
    <property type="component" value="Chromosome"/>
</dbReference>
<proteinExistence type="predicted"/>
<gene>
    <name evidence="1" type="ORF">KPNJ2_05198</name>
</gene>
<evidence type="ECO:0000313" key="1">
    <source>
        <dbReference type="EMBL" id="AHM81970.1"/>
    </source>
</evidence>
<reference evidence="1 2" key="1">
    <citation type="journal article" date="2014" name="Proc. Natl. Acad. Sci. U.S.A.">
        <title>Molecular dissection of the evolution of carbapenem-resistant multilocus sequence type 258 Klebsiella pneumoniae.</title>
        <authorList>
            <person name="Deleo F.R."/>
            <person name="Chen L."/>
            <person name="Porcella S.F."/>
            <person name="Martens C.A."/>
            <person name="Kobayashi S.D."/>
            <person name="Porter A.R."/>
            <person name="Chavda K.D."/>
            <person name="Jacobs M.R."/>
            <person name="Mathema B."/>
            <person name="Olsen R.J."/>
            <person name="Bonomo R.A."/>
            <person name="Musser J.M."/>
            <person name="Kreiswirth B.N."/>
        </authorList>
    </citation>
    <scope>NUCLEOTIDE SEQUENCE [LARGE SCALE GENOMIC DNA]</scope>
    <source>
        <strain evidence="1">30684/NJST258_2</strain>
    </source>
</reference>
<organism evidence="1 2">
    <name type="scientific">Klebsiella pneumoniae 30684/NJST258_2</name>
    <dbReference type="NCBI Taxonomy" id="1420013"/>
    <lineage>
        <taxon>Bacteria</taxon>
        <taxon>Pseudomonadati</taxon>
        <taxon>Pseudomonadota</taxon>
        <taxon>Gammaproteobacteria</taxon>
        <taxon>Enterobacterales</taxon>
        <taxon>Enterobacteriaceae</taxon>
        <taxon>Klebsiella/Raoultella group</taxon>
        <taxon>Klebsiella</taxon>
        <taxon>Klebsiella pneumoniae complex</taxon>
    </lineage>
</organism>
<dbReference type="HOGENOM" id="CLU_3382347_0_0_6"/>
<evidence type="ECO:0000313" key="2">
    <source>
        <dbReference type="Proteomes" id="UP000019586"/>
    </source>
</evidence>
<dbReference type="AlphaFoldDB" id="W8USB1"/>
<dbReference type="EMBL" id="CP006918">
    <property type="protein sequence ID" value="AHM81970.1"/>
    <property type="molecule type" value="Genomic_DNA"/>
</dbReference>
<accession>W8USB1</accession>
<name>W8USB1_KLEPN</name>
<protein>
    <submittedName>
        <fullName evidence="1">Uncharacterized protein</fullName>
    </submittedName>
</protein>
<dbReference type="KEGG" id="kps:KPNJ2_05198"/>